<evidence type="ECO:0000256" key="3">
    <source>
        <dbReference type="ARBA" id="ARBA00022475"/>
    </source>
</evidence>
<evidence type="ECO:0000256" key="2">
    <source>
        <dbReference type="ARBA" id="ARBA00010323"/>
    </source>
</evidence>
<evidence type="ECO:0000256" key="6">
    <source>
        <dbReference type="ARBA" id="ARBA00023136"/>
    </source>
</evidence>
<accession>A0AA96WJB8</accession>
<keyword evidence="3 7" id="KW-1003">Cell membrane</keyword>
<dbReference type="InterPro" id="IPR004299">
    <property type="entry name" value="MBOAT_fam"/>
</dbReference>
<dbReference type="PIRSF" id="PIRSF016636">
    <property type="entry name" value="AlgI_DltB"/>
    <property type="match status" value="1"/>
</dbReference>
<dbReference type="GO" id="GO:0005886">
    <property type="term" value="C:plasma membrane"/>
    <property type="evidence" value="ECO:0007669"/>
    <property type="project" value="UniProtKB-SubCell"/>
</dbReference>
<feature type="transmembrane region" description="Helical" evidence="8">
    <location>
        <begin position="489"/>
        <end position="506"/>
    </location>
</feature>
<keyword evidence="4 8" id="KW-0812">Transmembrane</keyword>
<dbReference type="GO" id="GO:0016746">
    <property type="term" value="F:acyltransferase activity"/>
    <property type="evidence" value="ECO:0007669"/>
    <property type="project" value="UniProtKB-KW"/>
</dbReference>
<keyword evidence="5 8" id="KW-1133">Transmembrane helix</keyword>
<feature type="transmembrane region" description="Helical" evidence="8">
    <location>
        <begin position="190"/>
        <end position="207"/>
    </location>
</feature>
<feature type="transmembrane region" description="Helical" evidence="8">
    <location>
        <begin position="268"/>
        <end position="287"/>
    </location>
</feature>
<feature type="transmembrane region" description="Helical" evidence="8">
    <location>
        <begin position="526"/>
        <end position="548"/>
    </location>
</feature>
<dbReference type="InterPro" id="IPR028362">
    <property type="entry name" value="AlgI"/>
</dbReference>
<keyword evidence="6 7" id="KW-0472">Membrane</keyword>
<gene>
    <name evidence="9" type="ORF">HJG54_27525</name>
</gene>
<dbReference type="EMBL" id="CP053586">
    <property type="protein sequence ID" value="WNZ26200.1"/>
    <property type="molecule type" value="Genomic_DNA"/>
</dbReference>
<protein>
    <submittedName>
        <fullName evidence="9">MBOAT family protein</fullName>
    </submittedName>
</protein>
<evidence type="ECO:0000313" key="9">
    <source>
        <dbReference type="EMBL" id="WNZ26200.1"/>
    </source>
</evidence>
<feature type="transmembrane region" description="Helical" evidence="8">
    <location>
        <begin position="299"/>
        <end position="318"/>
    </location>
</feature>
<feature type="transmembrane region" description="Helical" evidence="8">
    <location>
        <begin position="44"/>
        <end position="64"/>
    </location>
</feature>
<evidence type="ECO:0000256" key="7">
    <source>
        <dbReference type="PIRNR" id="PIRNR016636"/>
    </source>
</evidence>
<keyword evidence="7" id="KW-0808">Transferase</keyword>
<name>A0AA96WJB8_9CYAN</name>
<dbReference type="InterPro" id="IPR024194">
    <property type="entry name" value="Ac/AlaTfrase_AlgI/DltB"/>
</dbReference>
<reference evidence="9" key="1">
    <citation type="submission" date="2020-05" db="EMBL/GenBank/DDBJ databases">
        <authorList>
            <person name="Zhu T."/>
            <person name="Keshari N."/>
            <person name="Lu X."/>
        </authorList>
    </citation>
    <scope>NUCLEOTIDE SEQUENCE</scope>
    <source>
        <strain evidence="9">NK1-12</strain>
    </source>
</reference>
<feature type="transmembrane region" description="Helical" evidence="8">
    <location>
        <begin position="330"/>
        <end position="348"/>
    </location>
</feature>
<feature type="transmembrane region" description="Helical" evidence="8">
    <location>
        <begin position="440"/>
        <end position="460"/>
    </location>
</feature>
<evidence type="ECO:0000256" key="8">
    <source>
        <dbReference type="SAM" id="Phobius"/>
    </source>
</evidence>
<feature type="transmembrane region" description="Helical" evidence="8">
    <location>
        <begin position="116"/>
        <end position="139"/>
    </location>
</feature>
<feature type="transmembrane region" description="Helical" evidence="8">
    <location>
        <begin position="76"/>
        <end position="96"/>
    </location>
</feature>
<dbReference type="PANTHER" id="PTHR13285">
    <property type="entry name" value="ACYLTRANSFERASE"/>
    <property type="match status" value="1"/>
</dbReference>
<dbReference type="PIRSF" id="PIRSF500217">
    <property type="entry name" value="AlgI"/>
    <property type="match status" value="1"/>
</dbReference>
<proteinExistence type="inferred from homology"/>
<dbReference type="GO" id="GO:0042121">
    <property type="term" value="P:alginic acid biosynthetic process"/>
    <property type="evidence" value="ECO:0007669"/>
    <property type="project" value="InterPro"/>
</dbReference>
<organism evidence="9">
    <name type="scientific">Leptolyngbya sp. NK1-12</name>
    <dbReference type="NCBI Taxonomy" id="2547451"/>
    <lineage>
        <taxon>Bacteria</taxon>
        <taxon>Bacillati</taxon>
        <taxon>Cyanobacteriota</taxon>
        <taxon>Cyanophyceae</taxon>
        <taxon>Leptolyngbyales</taxon>
        <taxon>Leptolyngbyaceae</taxon>
        <taxon>Leptolyngbya group</taxon>
        <taxon>Leptolyngbya</taxon>
    </lineage>
</organism>
<dbReference type="PANTHER" id="PTHR13285:SF18">
    <property type="entry name" value="PROTEIN-CYSTEINE N-PALMITOYLTRANSFERASE RASP"/>
    <property type="match status" value="1"/>
</dbReference>
<dbReference type="RefSeq" id="WP_316432430.1">
    <property type="nucleotide sequence ID" value="NZ_CP053586.1"/>
</dbReference>
<dbReference type="InterPro" id="IPR051085">
    <property type="entry name" value="MB_O-acyltransferase"/>
</dbReference>
<feature type="transmembrane region" description="Helical" evidence="8">
    <location>
        <begin position="400"/>
        <end position="420"/>
    </location>
</feature>
<feature type="transmembrane region" description="Helical" evidence="8">
    <location>
        <begin position="151"/>
        <end position="170"/>
    </location>
</feature>
<evidence type="ECO:0000256" key="4">
    <source>
        <dbReference type="ARBA" id="ARBA00022692"/>
    </source>
</evidence>
<comment type="subcellular location">
    <subcellularLocation>
        <location evidence="1">Cell membrane</location>
        <topology evidence="1">Multi-pass membrane protein</topology>
    </subcellularLocation>
</comment>
<evidence type="ECO:0000256" key="1">
    <source>
        <dbReference type="ARBA" id="ARBA00004651"/>
    </source>
</evidence>
<dbReference type="Pfam" id="PF03062">
    <property type="entry name" value="MBOAT"/>
    <property type="match status" value="1"/>
</dbReference>
<evidence type="ECO:0000256" key="5">
    <source>
        <dbReference type="ARBA" id="ARBA00022989"/>
    </source>
</evidence>
<sequence>MVFNSIEFLVFLIIVYTAYRLLPFRGQNRMLLVASYIFYGWWDARFLFLILLTSTLDFCSALMIGQGQMSTRQRVVSTTALLAAALLFVTVQWQAVQFSLTPFQLAVDWPNLLPSAWTGWLVWLGTLAAVLLANGLYPYLVALPENRRSNLCLATSITINLGILAVFKYFNFFVDSAEAALSSVGWQADFFSLGVLLPVGISFYTFQSMSYTIDVYRKEIPPVQRLSDFALSISFFPQLVAGPIVRAADLLPQISKPRQIKFDQTIRGLYLILLGLFKKVAIADGIAGSVNAVYGTTGAVSWLDVVAATLLFTFQIYCDFSGYSDIARGVAKLFGIELMLNFNLPYFSKTPSEFWRRWHISLSTWLRDYLYIPLGGNRKGNTYRNLMTTMVLGGLWHGAAWNYVLWGFYQGTLLCIYRALGIRESKQSTQRNSFNLKQFLPAATATVLFFGLVCYGWLLFRATSFEQIVRFTQILFTDFGNFSLSMPRPTLSGMIGLLVLIVYECLEYSAGNAHFYYRIPSLFRGAFYAVLTTLILMGASNAASQFIYFQF</sequence>
<dbReference type="AlphaFoldDB" id="A0AA96WJB8"/>
<keyword evidence="7" id="KW-0012">Acyltransferase</keyword>
<comment type="similarity">
    <text evidence="2 7">Belongs to the membrane-bound acyltransferase family.</text>
</comment>